<reference evidence="2" key="2">
    <citation type="submission" date="2018-03" db="EMBL/GenBank/DDBJ databases">
        <title>The Triticum urartu genome reveals the dynamic nature of wheat genome evolution.</title>
        <authorList>
            <person name="Ling H."/>
            <person name="Ma B."/>
            <person name="Shi X."/>
            <person name="Liu H."/>
            <person name="Dong L."/>
            <person name="Sun H."/>
            <person name="Cao Y."/>
            <person name="Gao Q."/>
            <person name="Zheng S."/>
            <person name="Li Y."/>
            <person name="Yu Y."/>
            <person name="Du H."/>
            <person name="Qi M."/>
            <person name="Li Y."/>
            <person name="Yu H."/>
            <person name="Cui Y."/>
            <person name="Wang N."/>
            <person name="Chen C."/>
            <person name="Wu H."/>
            <person name="Zhao Y."/>
            <person name="Zhang J."/>
            <person name="Li Y."/>
            <person name="Zhou W."/>
            <person name="Zhang B."/>
            <person name="Hu W."/>
            <person name="Eijk M."/>
            <person name="Tang J."/>
            <person name="Witsenboer H."/>
            <person name="Zhao S."/>
            <person name="Li Z."/>
            <person name="Zhang A."/>
            <person name="Wang D."/>
            <person name="Liang C."/>
        </authorList>
    </citation>
    <scope>NUCLEOTIDE SEQUENCE [LARGE SCALE GENOMIC DNA]</scope>
    <source>
        <strain evidence="2">cv. G1812</strain>
    </source>
</reference>
<feature type="compositionally biased region" description="Gly residues" evidence="1">
    <location>
        <begin position="86"/>
        <end position="104"/>
    </location>
</feature>
<sequence length="170" mass="18002">TDFSPRPAGLVGGRAAWCPPPRHQPKAHSHVHAPEPHGSERDGGNVGAVPAGRRRDVWADHHAGQRAAGQPRPVALITPWPFPGLGRRGGAGGHAGPAVGGQRGVHGRAAPREHAGHAGHGIELTGHRRAQRPRGDRRVPDGPRVQLHGLHGRGEHVEQRCLHDRLLCSG</sequence>
<dbReference type="Proteomes" id="UP000015106">
    <property type="component" value="Chromosome 7"/>
</dbReference>
<dbReference type="AlphaFoldDB" id="A0A8R7VCI0"/>
<reference evidence="3" key="1">
    <citation type="journal article" date="2013" name="Nature">
        <title>Draft genome of the wheat A-genome progenitor Triticum urartu.</title>
        <authorList>
            <person name="Ling H.Q."/>
            <person name="Zhao S."/>
            <person name="Liu D."/>
            <person name="Wang J."/>
            <person name="Sun H."/>
            <person name="Zhang C."/>
            <person name="Fan H."/>
            <person name="Li D."/>
            <person name="Dong L."/>
            <person name="Tao Y."/>
            <person name="Gao C."/>
            <person name="Wu H."/>
            <person name="Li Y."/>
            <person name="Cui Y."/>
            <person name="Guo X."/>
            <person name="Zheng S."/>
            <person name="Wang B."/>
            <person name="Yu K."/>
            <person name="Liang Q."/>
            <person name="Yang W."/>
            <person name="Lou X."/>
            <person name="Chen J."/>
            <person name="Feng M."/>
            <person name="Jian J."/>
            <person name="Zhang X."/>
            <person name="Luo G."/>
            <person name="Jiang Y."/>
            <person name="Liu J."/>
            <person name="Wang Z."/>
            <person name="Sha Y."/>
            <person name="Zhang B."/>
            <person name="Wu H."/>
            <person name="Tang D."/>
            <person name="Shen Q."/>
            <person name="Xue P."/>
            <person name="Zou S."/>
            <person name="Wang X."/>
            <person name="Liu X."/>
            <person name="Wang F."/>
            <person name="Yang Y."/>
            <person name="An X."/>
            <person name="Dong Z."/>
            <person name="Zhang K."/>
            <person name="Zhang X."/>
            <person name="Luo M.C."/>
            <person name="Dvorak J."/>
            <person name="Tong Y."/>
            <person name="Wang J."/>
            <person name="Yang H."/>
            <person name="Li Z."/>
            <person name="Wang D."/>
            <person name="Zhang A."/>
            <person name="Wang J."/>
        </authorList>
    </citation>
    <scope>NUCLEOTIDE SEQUENCE</scope>
    <source>
        <strain evidence="3">cv. G1812</strain>
    </source>
</reference>
<protein>
    <submittedName>
        <fullName evidence="2">Uncharacterized protein</fullName>
    </submittedName>
</protein>
<feature type="compositionally biased region" description="Basic and acidic residues" evidence="1">
    <location>
        <begin position="32"/>
        <end position="43"/>
    </location>
</feature>
<keyword evidence="3" id="KW-1185">Reference proteome</keyword>
<feature type="region of interest" description="Disordered" evidence="1">
    <location>
        <begin position="1"/>
        <end position="50"/>
    </location>
</feature>
<evidence type="ECO:0000313" key="2">
    <source>
        <dbReference type="EnsemblPlants" id="TuG1812G0700005794.01.T01.cds422096"/>
    </source>
</evidence>
<evidence type="ECO:0000313" key="3">
    <source>
        <dbReference type="Proteomes" id="UP000015106"/>
    </source>
</evidence>
<proteinExistence type="predicted"/>
<name>A0A8R7VCI0_TRIUA</name>
<accession>A0A8R7VCI0</accession>
<reference evidence="2" key="3">
    <citation type="submission" date="2022-06" db="UniProtKB">
        <authorList>
            <consortium name="EnsemblPlants"/>
        </authorList>
    </citation>
    <scope>IDENTIFICATION</scope>
</reference>
<evidence type="ECO:0000256" key="1">
    <source>
        <dbReference type="SAM" id="MobiDB-lite"/>
    </source>
</evidence>
<feature type="region of interest" description="Disordered" evidence="1">
    <location>
        <begin position="64"/>
        <end position="143"/>
    </location>
</feature>
<dbReference type="Gramene" id="TuG1812G0700005794.01.T01">
    <property type="protein sequence ID" value="TuG1812G0700005794.01.T01.cds422096"/>
    <property type="gene ID" value="TuG1812G0700005794.01"/>
</dbReference>
<dbReference type="EnsemblPlants" id="TuG1812G0700005794.01.T01">
    <property type="protein sequence ID" value="TuG1812G0700005794.01.T01.cds422096"/>
    <property type="gene ID" value="TuG1812G0700005794.01"/>
</dbReference>
<organism evidence="2 3">
    <name type="scientific">Triticum urartu</name>
    <name type="common">Red wild einkorn</name>
    <name type="synonym">Crithodium urartu</name>
    <dbReference type="NCBI Taxonomy" id="4572"/>
    <lineage>
        <taxon>Eukaryota</taxon>
        <taxon>Viridiplantae</taxon>
        <taxon>Streptophyta</taxon>
        <taxon>Embryophyta</taxon>
        <taxon>Tracheophyta</taxon>
        <taxon>Spermatophyta</taxon>
        <taxon>Magnoliopsida</taxon>
        <taxon>Liliopsida</taxon>
        <taxon>Poales</taxon>
        <taxon>Poaceae</taxon>
        <taxon>BOP clade</taxon>
        <taxon>Pooideae</taxon>
        <taxon>Triticodae</taxon>
        <taxon>Triticeae</taxon>
        <taxon>Triticinae</taxon>
        <taxon>Triticum</taxon>
    </lineage>
</organism>